<accession>A0A8J2WK75</accession>
<keyword evidence="2" id="KW-0732">Signal</keyword>
<sequence>MEKLPSFVLLLVLLVPFCSAQNDEFRVNNNKELIYPRNVEATWKRFMVRMLKNIRSSREAARRELILSQAPYPVTVDPLGEDLGDSNNVNKVVSSVSCSQFHYCSTSTSITDTDQQSSVSTGTTNNSSNNSNSNNSNSSTSTSGGGTATSSNNSSSSSSSSSG</sequence>
<name>A0A8J2WK75_9CRUS</name>
<evidence type="ECO:0000256" key="1">
    <source>
        <dbReference type="SAM" id="MobiDB-lite"/>
    </source>
</evidence>
<feature type="signal peptide" evidence="2">
    <location>
        <begin position="1"/>
        <end position="20"/>
    </location>
</feature>
<dbReference type="OrthoDB" id="10428566at2759"/>
<protein>
    <submittedName>
        <fullName evidence="3">Uncharacterized protein</fullName>
    </submittedName>
</protein>
<organism evidence="3 4">
    <name type="scientific">Daphnia galeata</name>
    <dbReference type="NCBI Taxonomy" id="27404"/>
    <lineage>
        <taxon>Eukaryota</taxon>
        <taxon>Metazoa</taxon>
        <taxon>Ecdysozoa</taxon>
        <taxon>Arthropoda</taxon>
        <taxon>Crustacea</taxon>
        <taxon>Branchiopoda</taxon>
        <taxon>Diplostraca</taxon>
        <taxon>Cladocera</taxon>
        <taxon>Anomopoda</taxon>
        <taxon>Daphniidae</taxon>
        <taxon>Daphnia</taxon>
    </lineage>
</organism>
<evidence type="ECO:0000256" key="2">
    <source>
        <dbReference type="SAM" id="SignalP"/>
    </source>
</evidence>
<keyword evidence="4" id="KW-1185">Reference proteome</keyword>
<proteinExistence type="predicted"/>
<reference evidence="3" key="1">
    <citation type="submission" date="2021-11" db="EMBL/GenBank/DDBJ databases">
        <authorList>
            <person name="Schell T."/>
        </authorList>
    </citation>
    <scope>NUCLEOTIDE SEQUENCE</scope>
    <source>
        <strain evidence="3">M5</strain>
    </source>
</reference>
<dbReference type="EMBL" id="CAKKLH010000191">
    <property type="protein sequence ID" value="CAH0105650.1"/>
    <property type="molecule type" value="Genomic_DNA"/>
</dbReference>
<evidence type="ECO:0000313" key="4">
    <source>
        <dbReference type="Proteomes" id="UP000789390"/>
    </source>
</evidence>
<feature type="chain" id="PRO_5035286946" evidence="2">
    <location>
        <begin position="21"/>
        <end position="163"/>
    </location>
</feature>
<gene>
    <name evidence="3" type="ORF">DGAL_LOCUS8708</name>
</gene>
<dbReference type="AlphaFoldDB" id="A0A8J2WK75"/>
<feature type="region of interest" description="Disordered" evidence="1">
    <location>
        <begin position="110"/>
        <end position="163"/>
    </location>
</feature>
<comment type="caution">
    <text evidence="3">The sequence shown here is derived from an EMBL/GenBank/DDBJ whole genome shotgun (WGS) entry which is preliminary data.</text>
</comment>
<evidence type="ECO:0000313" key="3">
    <source>
        <dbReference type="EMBL" id="CAH0105650.1"/>
    </source>
</evidence>
<dbReference type="Proteomes" id="UP000789390">
    <property type="component" value="Unassembled WGS sequence"/>
</dbReference>